<keyword evidence="4" id="KW-0732">Signal</keyword>
<dbReference type="OrthoDB" id="4062651at2759"/>
<dbReference type="eggNOG" id="KOG0192">
    <property type="taxonomic scope" value="Eukaryota"/>
</dbReference>
<dbReference type="CDD" id="cd00054">
    <property type="entry name" value="EGF_CA"/>
    <property type="match status" value="1"/>
</dbReference>
<dbReference type="InterPro" id="IPR011042">
    <property type="entry name" value="6-blade_b-propeller_TolB-like"/>
</dbReference>
<evidence type="ECO:0000313" key="8">
    <source>
        <dbReference type="Proteomes" id="UP000006671"/>
    </source>
</evidence>
<feature type="domain" description="Protein kinase" evidence="5">
    <location>
        <begin position="1234"/>
        <end position="1539"/>
    </location>
</feature>
<keyword evidence="3" id="KW-0812">Transmembrane</keyword>
<dbReference type="KEGG" id="ngr:NAEGRDRAFT_88130"/>
<dbReference type="InterPro" id="IPR008271">
    <property type="entry name" value="Ser/Thr_kinase_AS"/>
</dbReference>
<dbReference type="VEuPathDB" id="AmoebaDB:NAEGRDRAFT_88130"/>
<proteinExistence type="predicted"/>
<dbReference type="InterPro" id="IPR000742">
    <property type="entry name" value="EGF"/>
</dbReference>
<evidence type="ECO:0000256" key="3">
    <source>
        <dbReference type="SAM" id="Phobius"/>
    </source>
</evidence>
<dbReference type="InterPro" id="IPR011009">
    <property type="entry name" value="Kinase-like_dom_sf"/>
</dbReference>
<dbReference type="PROSITE" id="PS50026">
    <property type="entry name" value="EGF_3"/>
    <property type="match status" value="1"/>
</dbReference>
<feature type="domain" description="EGF-like" evidence="6">
    <location>
        <begin position="1115"/>
        <end position="1152"/>
    </location>
</feature>
<dbReference type="SMART" id="SM00220">
    <property type="entry name" value="S_TKc"/>
    <property type="match status" value="1"/>
</dbReference>
<evidence type="ECO:0000256" key="2">
    <source>
        <dbReference type="PROSITE-ProRule" id="PRU00076"/>
    </source>
</evidence>
<dbReference type="RefSeq" id="XP_002673836.1">
    <property type="nucleotide sequence ID" value="XM_002673790.1"/>
</dbReference>
<evidence type="ECO:0000313" key="7">
    <source>
        <dbReference type="EMBL" id="EFC41092.1"/>
    </source>
</evidence>
<sequence>MERYVSWIFLCFLINIYLTTVTASSTGYTPVKYTIQPLFGQKNTSWLDYDIRKVYPSFQHSEDIVYLLHSADLLSSLMRLNISNGRVDKLLENIICIAQPSINNIHHDIFYVVESRNDKQCVLSKFNVTSNLIERIAGDSCDFTSQGFNSFSELKFAANCLLAVHMSSPNENVHIYYSIFGKEKVYMIDERQRTTRVITLQSDISSLHVNSNDELFLVGYNSIGKLLSNGNTTTLYQSRSDLSFIQGFELDLTPQNNNIEIFYHAQYPDNQLFKTTITIDSQGNNKVNSEVISGVYATVGSRGDSGLAIDAQLSYYISISLIRGKLWLIGYSIIRQIDLKTGIISSLLTSYGMRVFNTNELEAPFLLRSPRDVIYSYNQGNPSLLISESGSSSILRYSLVSGKVENIENDLIPLSPNELYKATPVISNPYSIALDRDSNLLVSNDISHWSSNFLVKFNNSNMNSHSILFGNKLSSLNDIKTNVKASVLNRPSGVTSLQQKGDMLIFISDTNNNRVLMISTVNGTISTIASKEKHGIDGPYGITTVVDIDNRDIYILFSDSNNHCVRAINLQDFSVSVFAGQPGTVGSINDHALNSTFNRPTGLSFGDGHVYVADSGNHMIRSISITTKSVKTFAGTGIPGFNGDGKLLLETQLNSPMDVVFTVTMGILVADTFNHRIRLLIPNFIVKTIAGSSVDGSGGDEGPAINSELFYPHSISFGVTAIYIADTFNNKIRAISISDFTIRTVVGQTGFPGLEGDGGNALVAKLNGPVFVHSYVDEGGIERVLISDNRNDRLRVYYPGNNVIHSLAGGIGDFGPSENAIGNCLGISVAPNNDIYLTDVKNNLIRLIRNGIISTIAGNGGYGFNLDNIYATQASLAYPSGIVYSESTGNLIFSDTNNHRIRVIHKNGTISTLAGNGIAGFSGDEDLAIKAQINSPTYLKIISPYEDIVFSDSKNYRIRRIRNGIISTIAGGGKGSSYSLKESPANDVSLGIPEGISFSNDGKGEIYVADSKLNIIQKMKPYCQEGFILSTNMVECIPVCFGKAANESHSCNYGNGTCINFNKCECSSAYSGMECKVPICFGISSDQSSVCSSNGSCISPNVCECKNGYKGSNCEIPICFGESGSKACSENGKCVKYNTCQCKEGFNGENCESNIIVLGVVLGLVGFFTVIISIISIILIFIFKKYKRIINTDLKLDERLLTQTELYDSTNIDSHHSSDEENKFIIPIEQLNMDKPIRRLGEGGIGCVFQTRYHGMLVAVKVFDLNNMDISENDFKNEAILLSNLRNPNIISFYGVSSTPTKRFICMECMDKSLENLIASLQRGYLKCSLKQKLEILVNVASGINYLHHLEPNYIVHRDLKPANILLDKNGTAKLADFGLGRAFSSHTMSAVTSQIGTFNYMSPELFSGEIGRDDARSIDIYSLSIIMWQLLFEIMEPYQSTDSKVLKKLKLSKANTFNSTYHFHKSICEGDLRPIIPFSDIGECREWCGEFLSETNNSHVNCYEIIYEITELIKRAWRKDPKERPTIDEILTKLELMLERFE</sequence>
<gene>
    <name evidence="7" type="ORF">NAEGRDRAFT_88130</name>
</gene>
<protein>
    <submittedName>
        <fullName evidence="7">Protein kinase</fullName>
    </submittedName>
</protein>
<dbReference type="eggNOG" id="KOG1225">
    <property type="taxonomic scope" value="Eukaryota"/>
</dbReference>
<dbReference type="PROSITE" id="PS50011">
    <property type="entry name" value="PROTEIN_KINASE_DOM"/>
    <property type="match status" value="1"/>
</dbReference>
<keyword evidence="7" id="KW-0808">Transferase</keyword>
<dbReference type="SMART" id="SM00181">
    <property type="entry name" value="EGF"/>
    <property type="match status" value="3"/>
</dbReference>
<dbReference type="PROSITE" id="PS00022">
    <property type="entry name" value="EGF_1"/>
    <property type="match status" value="1"/>
</dbReference>
<dbReference type="STRING" id="5762.D2VPZ6"/>
<dbReference type="Gene3D" id="2.120.10.30">
    <property type="entry name" value="TolB, C-terminal domain"/>
    <property type="match status" value="5"/>
</dbReference>
<dbReference type="PROSITE" id="PS01186">
    <property type="entry name" value="EGF_2"/>
    <property type="match status" value="1"/>
</dbReference>
<keyword evidence="2" id="KW-1015">Disulfide bond</keyword>
<dbReference type="SUPFAM" id="SSF101898">
    <property type="entry name" value="NHL repeat"/>
    <property type="match status" value="3"/>
</dbReference>
<dbReference type="SUPFAM" id="SSF56112">
    <property type="entry name" value="Protein kinase-like (PK-like)"/>
    <property type="match status" value="1"/>
</dbReference>
<dbReference type="GO" id="GO:0004672">
    <property type="term" value="F:protein kinase activity"/>
    <property type="evidence" value="ECO:0007669"/>
    <property type="project" value="InterPro"/>
</dbReference>
<dbReference type="GO" id="GO:0005524">
    <property type="term" value="F:ATP binding"/>
    <property type="evidence" value="ECO:0007669"/>
    <property type="project" value="InterPro"/>
</dbReference>
<keyword evidence="3" id="KW-0472">Membrane</keyword>
<dbReference type="GeneID" id="8855663"/>
<dbReference type="InParanoid" id="D2VPZ6"/>
<dbReference type="InterPro" id="IPR001258">
    <property type="entry name" value="NHL_repeat"/>
</dbReference>
<dbReference type="InterPro" id="IPR000719">
    <property type="entry name" value="Prot_kinase_dom"/>
</dbReference>
<evidence type="ECO:0000259" key="6">
    <source>
        <dbReference type="PROSITE" id="PS50026"/>
    </source>
</evidence>
<evidence type="ECO:0000256" key="4">
    <source>
        <dbReference type="SAM" id="SignalP"/>
    </source>
</evidence>
<keyword evidence="8" id="KW-1185">Reference proteome</keyword>
<dbReference type="Pfam" id="PF01436">
    <property type="entry name" value="NHL"/>
    <property type="match status" value="2"/>
</dbReference>
<evidence type="ECO:0000256" key="1">
    <source>
        <dbReference type="ARBA" id="ARBA00022737"/>
    </source>
</evidence>
<dbReference type="PANTHER" id="PTHR46388:SF2">
    <property type="entry name" value="NHL REPEAT-CONTAINING PROTEIN 2"/>
    <property type="match status" value="1"/>
</dbReference>
<keyword evidence="2" id="KW-0245">EGF-like domain</keyword>
<evidence type="ECO:0000259" key="5">
    <source>
        <dbReference type="PROSITE" id="PS50011"/>
    </source>
</evidence>
<feature type="disulfide bond" evidence="2">
    <location>
        <begin position="1142"/>
        <end position="1151"/>
    </location>
</feature>
<dbReference type="Proteomes" id="UP000006671">
    <property type="component" value="Unassembled WGS sequence"/>
</dbReference>
<keyword evidence="7" id="KW-0418">Kinase</keyword>
<reference evidence="7 8" key="1">
    <citation type="journal article" date="2010" name="Cell">
        <title>The genome of Naegleria gruberi illuminates early eukaryotic versatility.</title>
        <authorList>
            <person name="Fritz-Laylin L.K."/>
            <person name="Prochnik S.E."/>
            <person name="Ginger M.L."/>
            <person name="Dacks J.B."/>
            <person name="Carpenter M.L."/>
            <person name="Field M.C."/>
            <person name="Kuo A."/>
            <person name="Paredez A."/>
            <person name="Chapman J."/>
            <person name="Pham J."/>
            <person name="Shu S."/>
            <person name="Neupane R."/>
            <person name="Cipriano M."/>
            <person name="Mancuso J."/>
            <person name="Tu H."/>
            <person name="Salamov A."/>
            <person name="Lindquist E."/>
            <person name="Shapiro H."/>
            <person name="Lucas S."/>
            <person name="Grigoriev I.V."/>
            <person name="Cande W.Z."/>
            <person name="Fulton C."/>
            <person name="Rokhsar D.S."/>
            <person name="Dawson S.C."/>
        </authorList>
    </citation>
    <scope>NUCLEOTIDE SEQUENCE [LARGE SCALE GENOMIC DNA]</scope>
    <source>
        <strain evidence="7 8">NEG-M</strain>
    </source>
</reference>
<accession>D2VPZ6</accession>
<dbReference type="EMBL" id="GG738888">
    <property type="protein sequence ID" value="EFC41092.1"/>
    <property type="molecule type" value="Genomic_DNA"/>
</dbReference>
<feature type="chain" id="PRO_5003038641" evidence="4">
    <location>
        <begin position="24"/>
        <end position="1543"/>
    </location>
</feature>
<dbReference type="Pfam" id="PF00069">
    <property type="entry name" value="Pkinase"/>
    <property type="match status" value="1"/>
</dbReference>
<comment type="caution">
    <text evidence="2">Lacks conserved residue(s) required for the propagation of feature annotation.</text>
</comment>
<name>D2VPZ6_NAEGR</name>
<dbReference type="Gene3D" id="3.30.200.20">
    <property type="entry name" value="Phosphorylase Kinase, domain 1"/>
    <property type="match status" value="1"/>
</dbReference>
<dbReference type="PROSITE" id="PS00108">
    <property type="entry name" value="PROTEIN_KINASE_ST"/>
    <property type="match status" value="1"/>
</dbReference>
<feature type="signal peptide" evidence="4">
    <location>
        <begin position="1"/>
        <end position="23"/>
    </location>
</feature>
<dbReference type="Gene3D" id="1.10.510.10">
    <property type="entry name" value="Transferase(Phosphotransferase) domain 1"/>
    <property type="match status" value="1"/>
</dbReference>
<keyword evidence="1" id="KW-0677">Repeat</keyword>
<keyword evidence="3" id="KW-1133">Transmembrane helix</keyword>
<feature type="transmembrane region" description="Helical" evidence="3">
    <location>
        <begin position="1155"/>
        <end position="1183"/>
    </location>
</feature>
<dbReference type="Gene3D" id="2.10.25.10">
    <property type="entry name" value="Laminin"/>
    <property type="match status" value="2"/>
</dbReference>
<organism evidence="8">
    <name type="scientific">Naegleria gruberi</name>
    <name type="common">Amoeba</name>
    <dbReference type="NCBI Taxonomy" id="5762"/>
    <lineage>
        <taxon>Eukaryota</taxon>
        <taxon>Discoba</taxon>
        <taxon>Heterolobosea</taxon>
        <taxon>Tetramitia</taxon>
        <taxon>Eutetramitia</taxon>
        <taxon>Vahlkampfiidae</taxon>
        <taxon>Naegleria</taxon>
    </lineage>
</organism>
<dbReference type="PANTHER" id="PTHR46388">
    <property type="entry name" value="NHL REPEAT-CONTAINING PROTEIN 2"/>
    <property type="match status" value="1"/>
</dbReference>